<evidence type="ECO:0000313" key="3">
    <source>
        <dbReference type="Proteomes" id="UP000740727"/>
    </source>
</evidence>
<dbReference type="EMBL" id="RFXN01000024">
    <property type="protein sequence ID" value="NBR93775.1"/>
    <property type="molecule type" value="Genomic_DNA"/>
</dbReference>
<feature type="chain" id="PRO_5037561846" evidence="1">
    <location>
        <begin position="37"/>
        <end position="614"/>
    </location>
</feature>
<accession>A0A965LKW9</accession>
<sequence>MKYGYISQYQVLARARKILSFAAVIAVALSSPFANAADAPQNSLNVNQVNSKELMQGNDYYGIRTFQTTQKPDSILGWFQQNLPTIPNQYGEKQKDPDKLGVSFSSELPMALLSSIRVFTSKVGESDSAVNYLCSSIDDPACSPASGKFNSLRVDSVIGNCQKNPDSACVESLSLILADKSVVTAKPILEIPAGTKTFPGKFSSSGQGFPPGLSTWIWEANVPGAPSNRYLARGTVTTYAKVASGALDFQKPTFNFELVPITSEAAPVIAPRLENFKYKNTSDPVVRQVSIQPSCLAHDTNICYHRAKFPSGARATVVLKLPNRVNGWLNGRLVKPNVTTEKIDEIYDRVRVEAAPSENIIAGGWVEWKKIPEALFFNDDGTPNTMGVGRLDGAAGMYSGGVGAIQEYLDWQKYLGDSALLKEEGWTISSTTVDSGEQCGTQTGLQGVVASNASAYSPGAPAFNKETQTLDYKVAAPHFAPDGKTENLGTYGLSMRADLVQCLYGVTEVPSRVEVTITNATSGESKGSTVELFKNGNWVYLSAEGFTFSSPTLKVKLVQEKKVEAAAPATNAPQPTTVAAPKVAAKKSISCVKGKIIRKITGTNPKCPTGFKQK</sequence>
<feature type="signal peptide" evidence="1">
    <location>
        <begin position="1"/>
        <end position="36"/>
    </location>
</feature>
<keyword evidence="1" id="KW-0732">Signal</keyword>
<dbReference type="AlphaFoldDB" id="A0A965LKW9"/>
<comment type="caution">
    <text evidence="2">The sequence shown here is derived from an EMBL/GenBank/DDBJ whole genome shotgun (WGS) entry which is preliminary data.</text>
</comment>
<evidence type="ECO:0000313" key="2">
    <source>
        <dbReference type="EMBL" id="NBR93775.1"/>
    </source>
</evidence>
<proteinExistence type="predicted"/>
<gene>
    <name evidence="2" type="ORF">EBT44_02880</name>
</gene>
<evidence type="ECO:0000256" key="1">
    <source>
        <dbReference type="SAM" id="SignalP"/>
    </source>
</evidence>
<reference evidence="2" key="1">
    <citation type="submission" date="2018-10" db="EMBL/GenBank/DDBJ databases">
        <title>Iterative Subtractive Binning of Freshwater Chronoseries Metagenomes Recovers Nearly Complete Genomes from over Four Hundred Novel Species.</title>
        <authorList>
            <person name="Rodriguez-R L.M."/>
            <person name="Tsementzi D."/>
            <person name="Luo C."/>
            <person name="Konstantinidis K.T."/>
        </authorList>
    </citation>
    <scope>NUCLEOTIDE SEQUENCE</scope>
    <source>
        <strain evidence="2">WB5_2A_028</strain>
    </source>
</reference>
<dbReference type="Proteomes" id="UP000740727">
    <property type="component" value="Unassembled WGS sequence"/>
</dbReference>
<protein>
    <submittedName>
        <fullName evidence="2">Uncharacterized protein</fullName>
    </submittedName>
</protein>
<name>A0A965LKW9_9PROT</name>
<organism evidence="2 3">
    <name type="scientific">Candidatus Fonsibacter lacus</name>
    <dbReference type="NCBI Taxonomy" id="2576439"/>
    <lineage>
        <taxon>Bacteria</taxon>
        <taxon>Pseudomonadati</taxon>
        <taxon>Pseudomonadota</taxon>
        <taxon>Alphaproteobacteria</taxon>
        <taxon>Candidatus Pelagibacterales</taxon>
        <taxon>Candidatus Pelagibacterales incertae sedis</taxon>
        <taxon>Candidatus Fonsibacter</taxon>
    </lineage>
</organism>